<dbReference type="OrthoDB" id="9810871at2"/>
<feature type="transmembrane region" description="Helical" evidence="2">
    <location>
        <begin position="95"/>
        <end position="115"/>
    </location>
</feature>
<keyword evidence="2" id="KW-1133">Transmembrane helix</keyword>
<feature type="compositionally biased region" description="Acidic residues" evidence="1">
    <location>
        <begin position="251"/>
        <end position="260"/>
    </location>
</feature>
<accession>A0A370BEG6</accession>
<keyword evidence="2" id="KW-0812">Transmembrane</keyword>
<dbReference type="InterPro" id="IPR038507">
    <property type="entry name" value="YcnI-like_sf"/>
</dbReference>
<evidence type="ECO:0000313" key="4">
    <source>
        <dbReference type="EMBL" id="RDG38106.1"/>
    </source>
</evidence>
<sequence length="342" mass="35182">MRSRSLTRRFPAPYRRTGCRRRAVARVRAVAAPARSPAHLTPWSVSVFSVSFVSSVFSAFARSSASPSSAASAPSAPSVSRAVSASASAKNVSRVFVAGGIAAGALLLLAGPASAHVSVQPQGEAAKGGYATINFKVPNERDNSATVKLEVNFPADHPLASVMPQPVPGWDIKVTKDKLAKPLKMHGNTITEAVSKVTWTATGGKTGPGIGAGQFQQFPLSVGQLPEDADQLVFKALQTYDNKEVVRWIEESEEGAEEPDSPAPVLKLTAATGDGHGGGTADQATAEADATKDDADHDSAASTSAASDDSSDTTARVLGIIGIVIGVAGVAYGVLAGRRRAA</sequence>
<feature type="compositionally biased region" description="Low complexity" evidence="1">
    <location>
        <begin position="300"/>
        <end position="311"/>
    </location>
</feature>
<evidence type="ECO:0000313" key="5">
    <source>
        <dbReference type="Proteomes" id="UP000253741"/>
    </source>
</evidence>
<feature type="domain" description="YncI copper-binding" evidence="3">
    <location>
        <begin position="116"/>
        <end position="268"/>
    </location>
</feature>
<evidence type="ECO:0000259" key="3">
    <source>
        <dbReference type="Pfam" id="PF07987"/>
    </source>
</evidence>
<name>A0A370BEG6_9ACTN</name>
<dbReference type="InterPro" id="IPR012533">
    <property type="entry name" value="YcnI-copper_dom"/>
</dbReference>
<dbReference type="Gene3D" id="2.60.40.2230">
    <property type="entry name" value="Uncharacterised protein YcnI-like PF07987, DUF1775"/>
    <property type="match status" value="1"/>
</dbReference>
<dbReference type="CDD" id="cd08545">
    <property type="entry name" value="YcnI_like"/>
    <property type="match status" value="1"/>
</dbReference>
<organism evidence="4 5">
    <name type="scientific">Streptomyces corynorhini</name>
    <dbReference type="NCBI Taxonomy" id="2282652"/>
    <lineage>
        <taxon>Bacteria</taxon>
        <taxon>Bacillati</taxon>
        <taxon>Actinomycetota</taxon>
        <taxon>Actinomycetes</taxon>
        <taxon>Kitasatosporales</taxon>
        <taxon>Streptomycetaceae</taxon>
        <taxon>Streptomyces</taxon>
    </lineage>
</organism>
<dbReference type="AlphaFoldDB" id="A0A370BEG6"/>
<feature type="compositionally biased region" description="Basic and acidic residues" evidence="1">
    <location>
        <begin position="289"/>
        <end position="299"/>
    </location>
</feature>
<comment type="caution">
    <text evidence="4">The sequence shown here is derived from an EMBL/GenBank/DDBJ whole genome shotgun (WGS) entry which is preliminary data.</text>
</comment>
<keyword evidence="2" id="KW-0472">Membrane</keyword>
<proteinExistence type="predicted"/>
<feature type="transmembrane region" description="Helical" evidence="2">
    <location>
        <begin position="317"/>
        <end position="335"/>
    </location>
</feature>
<dbReference type="EMBL" id="QQNA01000071">
    <property type="protein sequence ID" value="RDG38106.1"/>
    <property type="molecule type" value="Genomic_DNA"/>
</dbReference>
<dbReference type="Proteomes" id="UP000253741">
    <property type="component" value="Unassembled WGS sequence"/>
</dbReference>
<reference evidence="4 5" key="1">
    <citation type="submission" date="2018-07" db="EMBL/GenBank/DDBJ databases">
        <title>Streptomyces species from bats.</title>
        <authorList>
            <person name="Dunlap C."/>
        </authorList>
    </citation>
    <scope>NUCLEOTIDE SEQUENCE [LARGE SCALE GENOMIC DNA]</scope>
    <source>
        <strain evidence="4 5">AC230</strain>
    </source>
</reference>
<evidence type="ECO:0000256" key="1">
    <source>
        <dbReference type="SAM" id="MobiDB-lite"/>
    </source>
</evidence>
<dbReference type="Pfam" id="PF07987">
    <property type="entry name" value="DUF1775"/>
    <property type="match status" value="1"/>
</dbReference>
<gene>
    <name evidence="4" type="ORF">DVH02_10830</name>
</gene>
<protein>
    <submittedName>
        <fullName evidence="4">DUF1775 domain-containing protein</fullName>
    </submittedName>
</protein>
<evidence type="ECO:0000256" key="2">
    <source>
        <dbReference type="SAM" id="Phobius"/>
    </source>
</evidence>
<feature type="region of interest" description="Disordered" evidence="1">
    <location>
        <begin position="251"/>
        <end position="311"/>
    </location>
</feature>
<keyword evidence="5" id="KW-1185">Reference proteome</keyword>